<evidence type="ECO:0000256" key="1">
    <source>
        <dbReference type="ARBA" id="ARBA00022679"/>
    </source>
</evidence>
<dbReference type="Gene3D" id="3.40.630.30">
    <property type="match status" value="1"/>
</dbReference>
<dbReference type="PANTHER" id="PTHR42919">
    <property type="entry name" value="N-ALPHA-ACETYLTRANSFERASE"/>
    <property type="match status" value="1"/>
</dbReference>
<keyword evidence="2" id="KW-0012">Acyltransferase</keyword>
<dbReference type="InterPro" id="IPR016181">
    <property type="entry name" value="Acyl_CoA_acyltransferase"/>
</dbReference>
<protein>
    <submittedName>
        <fullName evidence="4">GNAT family N-acetyltransferase</fullName>
    </submittedName>
</protein>
<evidence type="ECO:0000313" key="5">
    <source>
        <dbReference type="Proteomes" id="UP000434850"/>
    </source>
</evidence>
<sequence>MNDIDIRKADFKNLKALQALSRETFIETFAESNSDENMAQYVEASFNEDKLTNELHNKGSQFYIAWDENVAVGYLKLNTGLAQTEEQDTNALEIERIYVKSAYLGKKVGQLLLNKALDTAVQQANTYVWLGVWEKNLRAIRFYEKNGFEAFDKHIFKMGDDEQTDIMMRKEL</sequence>
<dbReference type="Pfam" id="PF00583">
    <property type="entry name" value="Acetyltransf_1"/>
    <property type="match status" value="1"/>
</dbReference>
<dbReference type="InterPro" id="IPR051556">
    <property type="entry name" value="N-term/lysine_N-AcTrnsfr"/>
</dbReference>
<organism evidence="4 5">
    <name type="scientific">Mucilaginibacter aquatilis</name>
    <dbReference type="NCBI Taxonomy" id="1517760"/>
    <lineage>
        <taxon>Bacteria</taxon>
        <taxon>Pseudomonadati</taxon>
        <taxon>Bacteroidota</taxon>
        <taxon>Sphingobacteriia</taxon>
        <taxon>Sphingobacteriales</taxon>
        <taxon>Sphingobacteriaceae</taxon>
        <taxon>Mucilaginibacter</taxon>
    </lineage>
</organism>
<dbReference type="OrthoDB" id="7205533at2"/>
<feature type="domain" description="N-acetyltransferase" evidence="3">
    <location>
        <begin position="4"/>
        <end position="172"/>
    </location>
</feature>
<gene>
    <name evidence="4" type="ORF">GO816_02505</name>
</gene>
<dbReference type="SUPFAM" id="SSF55729">
    <property type="entry name" value="Acyl-CoA N-acyltransferases (Nat)"/>
    <property type="match status" value="1"/>
</dbReference>
<name>A0A6I4I960_9SPHI</name>
<keyword evidence="5" id="KW-1185">Reference proteome</keyword>
<keyword evidence="1 4" id="KW-0808">Transferase</keyword>
<comment type="caution">
    <text evidence="4">The sequence shown here is derived from an EMBL/GenBank/DDBJ whole genome shotgun (WGS) entry which is preliminary data.</text>
</comment>
<dbReference type="GO" id="GO:0016747">
    <property type="term" value="F:acyltransferase activity, transferring groups other than amino-acyl groups"/>
    <property type="evidence" value="ECO:0007669"/>
    <property type="project" value="InterPro"/>
</dbReference>
<dbReference type="InterPro" id="IPR000182">
    <property type="entry name" value="GNAT_dom"/>
</dbReference>
<evidence type="ECO:0000256" key="2">
    <source>
        <dbReference type="ARBA" id="ARBA00023315"/>
    </source>
</evidence>
<dbReference type="RefSeq" id="WP_157539770.1">
    <property type="nucleotide sequence ID" value="NZ_WQLA01000001.1"/>
</dbReference>
<dbReference type="PROSITE" id="PS51186">
    <property type="entry name" value="GNAT"/>
    <property type="match status" value="1"/>
</dbReference>
<dbReference type="AlphaFoldDB" id="A0A6I4I960"/>
<proteinExistence type="predicted"/>
<evidence type="ECO:0000259" key="3">
    <source>
        <dbReference type="PROSITE" id="PS51186"/>
    </source>
</evidence>
<reference evidence="4 5" key="1">
    <citation type="submission" date="2019-12" db="EMBL/GenBank/DDBJ databases">
        <title>Mucilaginibacter sp. HME9299 genome sequencing and assembly.</title>
        <authorList>
            <person name="Kang H."/>
            <person name="Kim H."/>
            <person name="Joh K."/>
        </authorList>
    </citation>
    <scope>NUCLEOTIDE SEQUENCE [LARGE SCALE GENOMIC DNA]</scope>
    <source>
        <strain evidence="4 5">HME9299</strain>
    </source>
</reference>
<accession>A0A6I4I960</accession>
<dbReference type="Proteomes" id="UP000434850">
    <property type="component" value="Unassembled WGS sequence"/>
</dbReference>
<dbReference type="EMBL" id="WQLA01000001">
    <property type="protein sequence ID" value="MVN89986.1"/>
    <property type="molecule type" value="Genomic_DNA"/>
</dbReference>
<dbReference type="CDD" id="cd04301">
    <property type="entry name" value="NAT_SF"/>
    <property type="match status" value="1"/>
</dbReference>
<evidence type="ECO:0000313" key="4">
    <source>
        <dbReference type="EMBL" id="MVN89986.1"/>
    </source>
</evidence>
<dbReference type="PANTHER" id="PTHR42919:SF8">
    <property type="entry name" value="N-ALPHA-ACETYLTRANSFERASE 50"/>
    <property type="match status" value="1"/>
</dbReference>